<dbReference type="GeneID" id="103582109"/>
<feature type="non-terminal residue" evidence="4">
    <location>
        <position position="363"/>
    </location>
</feature>
<dbReference type="RefSeq" id="XP_008562018.1">
    <property type="nucleotide sequence ID" value="XM_008563796.1"/>
</dbReference>
<evidence type="ECO:0000313" key="4">
    <source>
        <dbReference type="RefSeq" id="XP_008562018.1"/>
    </source>
</evidence>
<reference evidence="4" key="1">
    <citation type="submission" date="2025-08" db="UniProtKB">
        <authorList>
            <consortium name="RefSeq"/>
        </authorList>
    </citation>
    <scope>IDENTIFICATION</scope>
</reference>
<evidence type="ECO:0000313" key="3">
    <source>
        <dbReference type="Proteomes" id="UP000694923"/>
    </source>
</evidence>
<protein>
    <recommendedName>
        <fullName evidence="1">HEAT repeat-containing protein 1</fullName>
    </recommendedName>
</protein>
<comment type="function">
    <text evidence="1">Involved in nucleolar processing of pre-18S ribosomal RNA.</text>
</comment>
<keyword evidence="3" id="KW-1185">Reference proteome</keyword>
<dbReference type="PANTHER" id="PTHR13457">
    <property type="entry name" value="BAP28"/>
    <property type="match status" value="1"/>
</dbReference>
<feature type="domain" description="U3 small nucleolar RNA-associated protein 10 N-terminal" evidence="2">
    <location>
        <begin position="238"/>
        <end position="352"/>
    </location>
</feature>
<comment type="similarity">
    <text evidence="1">Belongs to the HEATR1/UTP10 family.</text>
</comment>
<dbReference type="Proteomes" id="UP000694923">
    <property type="component" value="Unplaced"/>
</dbReference>
<keyword evidence="1" id="KW-0539">Nucleus</keyword>
<sequence>MTSLAQQLQRLALPQSDPSLLSRHEVASLLFDPKEAATIDRDTAFAIGCTGLEELLAIDPSFEQFEAPLFSQLAKTLERSVQTKAVNKQLDENLSLFLIHLSPYFLLKPAQKCLEWLIHRFHIHLYNEDSLIACVLPYHETRIFVRVIQLLKINSSKHKWFWLLPVKQSGVPLAKGTLITHCYKDLGFMDFICSLVMKSVKVFAEYPGSSAQLRVLLAFYATTIVSALVAAEHISDNIVAKLFPYIQKGLKSSLPDYRAATYMIICQISVKVTMEDTVVNSLASQIIKTLTKIPSLIKEGLGSLIVLLQRQKPESLGKKPFTHLCDVPDLITILHGISETYDVSPLLRYMLPRLVAAVIHHVS</sequence>
<name>A0ABM0Q0X7_GALVR</name>
<gene>
    <name evidence="4" type="primary">LOC103582109</name>
</gene>
<comment type="subcellular location">
    <subcellularLocation>
        <location evidence="1">Nucleus</location>
        <location evidence="1">Nucleolus</location>
    </subcellularLocation>
</comment>
<keyword evidence="1" id="KW-0690">Ribosome biogenesis</keyword>
<evidence type="ECO:0000259" key="2">
    <source>
        <dbReference type="Pfam" id="PF12397"/>
    </source>
</evidence>
<keyword evidence="1" id="KW-0687">Ribonucleoprotein</keyword>
<dbReference type="InterPro" id="IPR022125">
    <property type="entry name" value="U3snoRNP10_N"/>
</dbReference>
<dbReference type="InterPro" id="IPR040191">
    <property type="entry name" value="UTP10"/>
</dbReference>
<dbReference type="PANTHER" id="PTHR13457:SF1">
    <property type="entry name" value="HEAT REPEAT-CONTAINING PROTEIN 1"/>
    <property type="match status" value="1"/>
</dbReference>
<dbReference type="Pfam" id="PF12397">
    <property type="entry name" value="U3snoRNP10"/>
    <property type="match status" value="1"/>
</dbReference>
<evidence type="ECO:0000256" key="1">
    <source>
        <dbReference type="RuleBase" id="RU367065"/>
    </source>
</evidence>
<organism evidence="3 4">
    <name type="scientific">Galeopterus variegatus</name>
    <name type="common">Malayan flying lemur</name>
    <name type="synonym">Cynocephalus variegatus</name>
    <dbReference type="NCBI Taxonomy" id="482537"/>
    <lineage>
        <taxon>Eukaryota</taxon>
        <taxon>Metazoa</taxon>
        <taxon>Chordata</taxon>
        <taxon>Craniata</taxon>
        <taxon>Vertebrata</taxon>
        <taxon>Euteleostomi</taxon>
        <taxon>Mammalia</taxon>
        <taxon>Eutheria</taxon>
        <taxon>Euarchontoglires</taxon>
        <taxon>Dermoptera</taxon>
        <taxon>Cynocephalidae</taxon>
        <taxon>Galeopterus</taxon>
    </lineage>
</organism>
<proteinExistence type="inferred from homology"/>
<keyword evidence="1" id="KW-0698">rRNA processing</keyword>
<accession>A0ABM0Q0X7</accession>